<dbReference type="InterPro" id="IPR036390">
    <property type="entry name" value="WH_DNA-bd_sf"/>
</dbReference>
<evidence type="ECO:0000256" key="2">
    <source>
        <dbReference type="ARBA" id="ARBA00023125"/>
    </source>
</evidence>
<keyword evidence="7" id="KW-1185">Reference proteome</keyword>
<evidence type="ECO:0000259" key="5">
    <source>
        <dbReference type="PROSITE" id="PS51078"/>
    </source>
</evidence>
<evidence type="ECO:0000259" key="4">
    <source>
        <dbReference type="PROSITE" id="PS51077"/>
    </source>
</evidence>
<dbReference type="Gene3D" id="1.10.10.10">
    <property type="entry name" value="Winged helix-like DNA-binding domain superfamily/Winged helix DNA-binding domain"/>
    <property type="match status" value="1"/>
</dbReference>
<name>A0A1G8SLI7_9RHOB</name>
<dbReference type="GO" id="GO:0003700">
    <property type="term" value="F:DNA-binding transcription factor activity"/>
    <property type="evidence" value="ECO:0007669"/>
    <property type="project" value="TreeGrafter"/>
</dbReference>
<dbReference type="Pfam" id="PF09339">
    <property type="entry name" value="HTH_IclR"/>
    <property type="match status" value="1"/>
</dbReference>
<dbReference type="OrthoDB" id="6811967at2"/>
<dbReference type="InterPro" id="IPR050707">
    <property type="entry name" value="HTH_MetabolicPath_Reg"/>
</dbReference>
<protein>
    <submittedName>
        <fullName evidence="6">Transcriptional regulator, IclR family</fullName>
    </submittedName>
</protein>
<dbReference type="GO" id="GO:0003677">
    <property type="term" value="F:DNA binding"/>
    <property type="evidence" value="ECO:0007669"/>
    <property type="project" value="UniProtKB-KW"/>
</dbReference>
<reference evidence="6 7" key="1">
    <citation type="submission" date="2016-10" db="EMBL/GenBank/DDBJ databases">
        <authorList>
            <person name="de Groot N.N."/>
        </authorList>
    </citation>
    <scope>NUCLEOTIDE SEQUENCE [LARGE SCALE GENOMIC DNA]</scope>
    <source>
        <strain evidence="6 7">DSM 26424</strain>
    </source>
</reference>
<dbReference type="PANTHER" id="PTHR30136">
    <property type="entry name" value="HELIX-TURN-HELIX TRANSCRIPTIONAL REGULATOR, ICLR FAMILY"/>
    <property type="match status" value="1"/>
</dbReference>
<dbReference type="PANTHER" id="PTHR30136:SF35">
    <property type="entry name" value="HTH-TYPE TRANSCRIPTIONAL REGULATOR RV1719"/>
    <property type="match status" value="1"/>
</dbReference>
<dbReference type="InterPro" id="IPR005471">
    <property type="entry name" value="Tscrpt_reg_IclR_N"/>
</dbReference>
<feature type="domain" description="HTH iclR-type" evidence="4">
    <location>
        <begin position="1"/>
        <end position="63"/>
    </location>
</feature>
<dbReference type="STRING" id="555512.SAMN04487993_102524"/>
<evidence type="ECO:0000313" key="6">
    <source>
        <dbReference type="EMBL" id="SDJ30108.1"/>
    </source>
</evidence>
<keyword evidence="1" id="KW-0805">Transcription regulation</keyword>
<dbReference type="SUPFAM" id="SSF46785">
    <property type="entry name" value="Winged helix' DNA-binding domain"/>
    <property type="match status" value="1"/>
</dbReference>
<dbReference type="Pfam" id="PF01614">
    <property type="entry name" value="IclR_C"/>
    <property type="match status" value="1"/>
</dbReference>
<accession>A0A1G8SLI7</accession>
<dbReference type="InterPro" id="IPR014757">
    <property type="entry name" value="Tscrpt_reg_IclR_C"/>
</dbReference>
<dbReference type="SUPFAM" id="SSF55781">
    <property type="entry name" value="GAF domain-like"/>
    <property type="match status" value="1"/>
</dbReference>
<keyword evidence="3" id="KW-0804">Transcription</keyword>
<evidence type="ECO:0000256" key="1">
    <source>
        <dbReference type="ARBA" id="ARBA00023015"/>
    </source>
</evidence>
<dbReference type="GO" id="GO:0045892">
    <property type="term" value="P:negative regulation of DNA-templated transcription"/>
    <property type="evidence" value="ECO:0007669"/>
    <property type="project" value="TreeGrafter"/>
</dbReference>
<dbReference type="AlphaFoldDB" id="A0A1G8SLI7"/>
<dbReference type="PROSITE" id="PS51077">
    <property type="entry name" value="HTH_ICLR"/>
    <property type="match status" value="1"/>
</dbReference>
<dbReference type="EMBL" id="FNEJ01000025">
    <property type="protein sequence ID" value="SDJ30108.1"/>
    <property type="molecule type" value="Genomic_DNA"/>
</dbReference>
<keyword evidence="2" id="KW-0238">DNA-binding</keyword>
<evidence type="ECO:0000313" key="7">
    <source>
        <dbReference type="Proteomes" id="UP000199093"/>
    </source>
</evidence>
<proteinExistence type="predicted"/>
<dbReference type="PROSITE" id="PS51078">
    <property type="entry name" value="ICLR_ED"/>
    <property type="match status" value="1"/>
</dbReference>
<gene>
    <name evidence="6" type="ORF">SAMN04487993_102524</name>
</gene>
<sequence>MSTLTNAAEVLRLFGSGCHAITVTEVGARLGLPKASASRLMKAMRECGMLETIGDSRQHRPGAMMLDLAAAFRQSSSLMRDAAEAVAAVTRQYGHTGYISIRIGQEVTAVVDFEGTAALRVVSNIGQHLPAHLAATGRALLARLPETDLAALYAGHSDLDTILPRIAACRAQGYSLSIQETTPGVEGISVAVGDPGTGEAVALCLVYPHAVVTPQDRDAMIAALGARAADLAQRFGDPIFRAPDFSNRTTP</sequence>
<dbReference type="SMART" id="SM00346">
    <property type="entry name" value="HTH_ICLR"/>
    <property type="match status" value="1"/>
</dbReference>
<dbReference type="RefSeq" id="WP_089850944.1">
    <property type="nucleotide sequence ID" value="NZ_FNEJ01000025.1"/>
</dbReference>
<dbReference type="InterPro" id="IPR029016">
    <property type="entry name" value="GAF-like_dom_sf"/>
</dbReference>
<dbReference type="InterPro" id="IPR036388">
    <property type="entry name" value="WH-like_DNA-bd_sf"/>
</dbReference>
<evidence type="ECO:0000256" key="3">
    <source>
        <dbReference type="ARBA" id="ARBA00023163"/>
    </source>
</evidence>
<feature type="domain" description="IclR-ED" evidence="5">
    <location>
        <begin position="64"/>
        <end position="237"/>
    </location>
</feature>
<organism evidence="6 7">
    <name type="scientific">Salipiger marinus</name>
    <dbReference type="NCBI Taxonomy" id="555512"/>
    <lineage>
        <taxon>Bacteria</taxon>
        <taxon>Pseudomonadati</taxon>
        <taxon>Pseudomonadota</taxon>
        <taxon>Alphaproteobacteria</taxon>
        <taxon>Rhodobacterales</taxon>
        <taxon>Roseobacteraceae</taxon>
        <taxon>Salipiger</taxon>
    </lineage>
</organism>
<dbReference type="Gene3D" id="3.30.450.40">
    <property type="match status" value="1"/>
</dbReference>
<dbReference type="Proteomes" id="UP000199093">
    <property type="component" value="Unassembled WGS sequence"/>
</dbReference>